<proteinExistence type="predicted"/>
<evidence type="ECO:0000313" key="2">
    <source>
        <dbReference type="EMBL" id="KRY98535.1"/>
    </source>
</evidence>
<dbReference type="AlphaFoldDB" id="A0A0V1GJU6"/>
<name>A0A0V1GJU6_TRIPS</name>
<sequence length="37" mass="4379">MYFRERFATLPLDTESNKQRQKPVFSGLDLSLAEDKF</sequence>
<evidence type="ECO:0000313" key="1">
    <source>
        <dbReference type="EMBL" id="KRY98245.1"/>
    </source>
</evidence>
<comment type="caution">
    <text evidence="2">The sequence shown here is derived from an EMBL/GenBank/DDBJ whole genome shotgun (WGS) entry which is preliminary data.</text>
</comment>
<evidence type="ECO:0000313" key="3">
    <source>
        <dbReference type="Proteomes" id="UP000054805"/>
    </source>
</evidence>
<gene>
    <name evidence="2" type="ORF">T4B_5105</name>
    <name evidence="1" type="ORF">T4B_8904</name>
</gene>
<dbReference type="Proteomes" id="UP000054805">
    <property type="component" value="Unassembled WGS sequence"/>
</dbReference>
<reference evidence="2 3" key="1">
    <citation type="submission" date="2015-01" db="EMBL/GenBank/DDBJ databases">
        <title>Evolution of Trichinella species and genotypes.</title>
        <authorList>
            <person name="Korhonen P.K."/>
            <person name="Edoardo P."/>
            <person name="Giuseppe L.R."/>
            <person name="Gasser R.B."/>
        </authorList>
    </citation>
    <scope>NUCLEOTIDE SEQUENCE [LARGE SCALE GENOMIC DNA]</scope>
    <source>
        <strain evidence="2">ISS588</strain>
    </source>
</reference>
<keyword evidence="3" id="KW-1185">Reference proteome</keyword>
<organism evidence="2 3">
    <name type="scientific">Trichinella pseudospiralis</name>
    <name type="common">Parasitic roundworm</name>
    <dbReference type="NCBI Taxonomy" id="6337"/>
    <lineage>
        <taxon>Eukaryota</taxon>
        <taxon>Metazoa</taxon>
        <taxon>Ecdysozoa</taxon>
        <taxon>Nematoda</taxon>
        <taxon>Enoplea</taxon>
        <taxon>Dorylaimia</taxon>
        <taxon>Trichinellida</taxon>
        <taxon>Trichinellidae</taxon>
        <taxon>Trichinella</taxon>
    </lineage>
</organism>
<dbReference type="EMBL" id="JYDS01001852">
    <property type="protein sequence ID" value="KRY98245.1"/>
    <property type="molecule type" value="Genomic_DNA"/>
</dbReference>
<dbReference type="EMBL" id="JYDS01001673">
    <property type="protein sequence ID" value="KRY98535.1"/>
    <property type="molecule type" value="Genomic_DNA"/>
</dbReference>
<accession>A0A0V1GJU6</accession>
<protein>
    <submittedName>
        <fullName evidence="2">Uncharacterized protein</fullName>
    </submittedName>
</protein>